<evidence type="ECO:0000256" key="1">
    <source>
        <dbReference type="ARBA" id="ARBA00022475"/>
    </source>
</evidence>
<evidence type="ECO:0000256" key="7">
    <source>
        <dbReference type="ARBA" id="ARBA00023098"/>
    </source>
</evidence>
<gene>
    <name evidence="11" type="primary">carS</name>
    <name evidence="12" type="ORF">ENS19_05255</name>
</gene>
<dbReference type="NCBIfam" id="NF003114">
    <property type="entry name" value="PRK04032.1"/>
    <property type="match status" value="1"/>
</dbReference>
<dbReference type="InterPro" id="IPR002726">
    <property type="entry name" value="CarS_archaea"/>
</dbReference>
<keyword evidence="10 11" id="KW-1208">Phospholipid metabolism</keyword>
<keyword evidence="8 11" id="KW-0472">Membrane</keyword>
<keyword evidence="3 11" id="KW-0808">Transferase</keyword>
<dbReference type="PANTHER" id="PTHR39650:SF1">
    <property type="entry name" value="CDP-ARCHAEOL SYNTHASE"/>
    <property type="match status" value="1"/>
</dbReference>
<keyword evidence="6 11" id="KW-1133">Transmembrane helix</keyword>
<reference evidence="12" key="1">
    <citation type="journal article" date="2020" name="mSystems">
        <title>Genome- and Community-Level Interaction Insights into Carbon Utilization and Element Cycling Functions of Hydrothermarchaeota in Hydrothermal Sediment.</title>
        <authorList>
            <person name="Zhou Z."/>
            <person name="Liu Y."/>
            <person name="Xu W."/>
            <person name="Pan J."/>
            <person name="Luo Z.H."/>
            <person name="Li M."/>
        </authorList>
    </citation>
    <scope>NUCLEOTIDE SEQUENCE [LARGE SCALE GENOMIC DNA]</scope>
    <source>
        <strain evidence="12">SpSt-468</strain>
    </source>
</reference>
<evidence type="ECO:0000256" key="10">
    <source>
        <dbReference type="ARBA" id="ARBA00023264"/>
    </source>
</evidence>
<comment type="similarity">
    <text evidence="11">Belongs to the CDP-archaeol synthase family.</text>
</comment>
<proteinExistence type="inferred from homology"/>
<accession>A0A7C3J288</accession>
<keyword evidence="1 11" id="KW-1003">Cell membrane</keyword>
<dbReference type="GO" id="GO:0043338">
    <property type="term" value="F:CDP-2,3-bis-(O-geranylgeranyl)-sn-glycerol synthase activity"/>
    <property type="evidence" value="ECO:0007669"/>
    <property type="project" value="UniProtKB-EC"/>
</dbReference>
<organism evidence="12">
    <name type="scientific">Candidatus Methanomethylicus mesodigestus</name>
    <dbReference type="NCBI Taxonomy" id="1867258"/>
    <lineage>
        <taxon>Archaea</taxon>
        <taxon>Thermoproteota</taxon>
        <taxon>Methanosuratincolia</taxon>
        <taxon>Candidatus Methanomethylicales</taxon>
        <taxon>Candidatus Methanomethylicaceae</taxon>
        <taxon>Candidatus Methanomethylicus</taxon>
    </lineage>
</organism>
<dbReference type="PANTHER" id="PTHR39650">
    <property type="entry name" value="CDP-ARCHAEOL SYNTHASE"/>
    <property type="match status" value="1"/>
</dbReference>
<evidence type="ECO:0000256" key="9">
    <source>
        <dbReference type="ARBA" id="ARBA00023209"/>
    </source>
</evidence>
<dbReference type="Pfam" id="PF01864">
    <property type="entry name" value="CarS-like"/>
    <property type="match status" value="2"/>
</dbReference>
<dbReference type="UniPathway" id="UPA00940"/>
<keyword evidence="2 11" id="KW-0444">Lipid biosynthesis</keyword>
<comment type="caution">
    <text evidence="12">The sequence shown here is derived from an EMBL/GenBank/DDBJ whole genome shotgun (WGS) entry which is preliminary data.</text>
</comment>
<dbReference type="EC" id="2.7.7.67" evidence="11"/>
<comment type="cofactor">
    <cofactor evidence="11">
        <name>Mg(2+)</name>
        <dbReference type="ChEBI" id="CHEBI:18420"/>
    </cofactor>
</comment>
<dbReference type="HAMAP" id="MF_01117">
    <property type="entry name" value="CDP_archaeol_synth"/>
    <property type="match status" value="1"/>
</dbReference>
<evidence type="ECO:0000256" key="6">
    <source>
        <dbReference type="ARBA" id="ARBA00022989"/>
    </source>
</evidence>
<evidence type="ECO:0000256" key="4">
    <source>
        <dbReference type="ARBA" id="ARBA00022692"/>
    </source>
</evidence>
<dbReference type="AlphaFoldDB" id="A0A7C3J288"/>
<feature type="transmembrane region" description="Helical" evidence="11">
    <location>
        <begin position="71"/>
        <end position="92"/>
    </location>
</feature>
<evidence type="ECO:0000256" key="11">
    <source>
        <dbReference type="HAMAP-Rule" id="MF_01117"/>
    </source>
</evidence>
<comment type="function">
    <text evidence="11">Catalyzes the formation of CDP-2,3-bis-(O-geranylgeranyl)-sn-glycerol (CDP-archaeol) from 2,3-bis-(O-geranylgeranyl)-sn-glycerol 1-phosphate (DGGGP) and CTP. This reaction is the third ether-bond-formation step in the biosynthesis of archaeal membrane lipids.</text>
</comment>
<protein>
    <recommendedName>
        <fullName evidence="11">CDP-archaeol synthase</fullName>
        <ecNumber evidence="11">2.7.7.67</ecNumber>
    </recommendedName>
    <alternativeName>
        <fullName evidence="11">CDP-2,3-bis-(O-geranylgeranyl)-sn-glycerol synthase</fullName>
    </alternativeName>
</protein>
<evidence type="ECO:0000256" key="2">
    <source>
        <dbReference type="ARBA" id="ARBA00022516"/>
    </source>
</evidence>
<evidence type="ECO:0000256" key="5">
    <source>
        <dbReference type="ARBA" id="ARBA00022842"/>
    </source>
</evidence>
<keyword evidence="5 11" id="KW-0460">Magnesium</keyword>
<dbReference type="InterPro" id="IPR032690">
    <property type="entry name" value="CarS"/>
</dbReference>
<dbReference type="EMBL" id="DSTX01000009">
    <property type="protein sequence ID" value="HFK20675.1"/>
    <property type="molecule type" value="Genomic_DNA"/>
</dbReference>
<keyword evidence="7 11" id="KW-0443">Lipid metabolism</keyword>
<dbReference type="GO" id="GO:0005886">
    <property type="term" value="C:plasma membrane"/>
    <property type="evidence" value="ECO:0007669"/>
    <property type="project" value="UniProtKB-SubCell"/>
</dbReference>
<evidence type="ECO:0000256" key="8">
    <source>
        <dbReference type="ARBA" id="ARBA00023136"/>
    </source>
</evidence>
<sequence length="159" mass="17138">MDLLSLAFSSFALIFPAFIANSVPVLARGKRPLDFGRSMPDGRRVLGDGKTFEGFGAGLFMGTLTGAIVGYPLHSFLLALGALVGDLVGAFIKRRAGIPRGGPAPILDQLDFVAGALLFVYPIYHFTIEQVIFIIVVTPPIHLFTNFVAYKLGLKSNPW</sequence>
<keyword evidence="4 11" id="KW-0812">Transmembrane</keyword>
<comment type="subcellular location">
    <subcellularLocation>
        <location evidence="11">Cell membrane</location>
        <topology evidence="11">Multi-pass membrane protein</topology>
    </subcellularLocation>
</comment>
<evidence type="ECO:0000256" key="3">
    <source>
        <dbReference type="ARBA" id="ARBA00022679"/>
    </source>
</evidence>
<comment type="catalytic activity">
    <reaction evidence="11">
        <text>2,3-bis-O-(geranylgeranyl)-sn-glycerol 1-phosphate + CTP + H(+) = CDP-2,3-bis-O-(geranylgeranyl)-sn-glycerol + diphosphate</text>
        <dbReference type="Rhea" id="RHEA:25690"/>
        <dbReference type="ChEBI" id="CHEBI:15378"/>
        <dbReference type="ChEBI" id="CHEBI:33019"/>
        <dbReference type="ChEBI" id="CHEBI:37563"/>
        <dbReference type="ChEBI" id="CHEBI:58837"/>
        <dbReference type="ChEBI" id="CHEBI:58838"/>
        <dbReference type="EC" id="2.7.7.67"/>
    </reaction>
</comment>
<evidence type="ECO:0000313" key="12">
    <source>
        <dbReference type="EMBL" id="HFK20675.1"/>
    </source>
</evidence>
<feature type="transmembrane region" description="Helical" evidence="11">
    <location>
        <begin position="104"/>
        <end position="124"/>
    </location>
</feature>
<keyword evidence="12" id="KW-0548">Nucleotidyltransferase</keyword>
<dbReference type="GO" id="GO:0046474">
    <property type="term" value="P:glycerophospholipid biosynthetic process"/>
    <property type="evidence" value="ECO:0007669"/>
    <property type="project" value="UniProtKB-UniRule"/>
</dbReference>
<name>A0A7C3J288_9CREN</name>
<keyword evidence="9 11" id="KW-0594">Phospholipid biosynthesis</keyword>
<comment type="pathway">
    <text evidence="11">Membrane lipid metabolism; glycerophospholipid metabolism.</text>
</comment>